<reference evidence="7" key="1">
    <citation type="submission" date="2017-04" db="EMBL/GenBank/DDBJ databases">
        <authorList>
            <person name="Varghese N."/>
            <person name="Submissions S."/>
        </authorList>
    </citation>
    <scope>NUCLEOTIDE SEQUENCE [LARGE SCALE GENOMIC DNA]</scope>
    <source>
        <strain evidence="7">DSM 12126</strain>
    </source>
</reference>
<name>A0A1W2D0T0_9SPHI</name>
<sequence>MNIETNPLSMIQAYPVIPVYYNEDAQTCIEVLKASYAGGIRVFEFTNRGQNAPDNFKALLSYRNEHLKDMKLGIGTIKTVAQAEMYINLGADFIVSPIVKADLASATAAHNVLWIPGCMTPTEINFAEELGVPLVKLFPGDTLGVGFLKAIKPLFPNLKFMPTGGVDVNKENIDSWLNAGVTALGFGSKLFQQPDQATDYNWLTERCQLLIGMVNRK</sequence>
<dbReference type="Gene3D" id="3.20.20.70">
    <property type="entry name" value="Aldolase class I"/>
    <property type="match status" value="1"/>
</dbReference>
<dbReference type="OrthoDB" id="9802667at2"/>
<comment type="pathway">
    <text evidence="1">Carbohydrate acid metabolism.</text>
</comment>
<dbReference type="InterPro" id="IPR013785">
    <property type="entry name" value="Aldolase_TIM"/>
</dbReference>
<dbReference type="RefSeq" id="WP_084240224.1">
    <property type="nucleotide sequence ID" value="NZ_FWXT01000002.1"/>
</dbReference>
<dbReference type="AlphaFoldDB" id="A0A1W2D0T0"/>
<dbReference type="SUPFAM" id="SSF51569">
    <property type="entry name" value="Aldolase"/>
    <property type="match status" value="1"/>
</dbReference>
<dbReference type="PANTHER" id="PTHR30246:SF1">
    <property type="entry name" value="2-DEHYDRO-3-DEOXY-6-PHOSPHOGALACTONATE ALDOLASE-RELATED"/>
    <property type="match status" value="1"/>
</dbReference>
<dbReference type="InterPro" id="IPR000887">
    <property type="entry name" value="Aldlse_KDPG_KHG"/>
</dbReference>
<dbReference type="Pfam" id="PF01081">
    <property type="entry name" value="Aldolase"/>
    <property type="match status" value="1"/>
</dbReference>
<evidence type="ECO:0000313" key="7">
    <source>
        <dbReference type="Proteomes" id="UP000192756"/>
    </source>
</evidence>
<dbReference type="EMBL" id="FWXT01000002">
    <property type="protein sequence ID" value="SMC90644.1"/>
    <property type="molecule type" value="Genomic_DNA"/>
</dbReference>
<dbReference type="STRING" id="151894.SAMN04488524_3447"/>
<evidence type="ECO:0000313" key="6">
    <source>
        <dbReference type="EMBL" id="SMC90644.1"/>
    </source>
</evidence>
<comment type="subunit">
    <text evidence="3">Homotrimer.</text>
</comment>
<evidence type="ECO:0000256" key="2">
    <source>
        <dbReference type="ARBA" id="ARBA00006906"/>
    </source>
</evidence>
<organism evidence="6 7">
    <name type="scientific">Pedobacter africanus</name>
    <dbReference type="NCBI Taxonomy" id="151894"/>
    <lineage>
        <taxon>Bacteria</taxon>
        <taxon>Pseudomonadati</taxon>
        <taxon>Bacteroidota</taxon>
        <taxon>Sphingobacteriia</taxon>
        <taxon>Sphingobacteriales</taxon>
        <taxon>Sphingobacteriaceae</taxon>
        <taxon>Pedobacter</taxon>
    </lineage>
</organism>
<proteinExistence type="inferred from homology"/>
<keyword evidence="4" id="KW-0456">Lyase</keyword>
<dbReference type="PANTHER" id="PTHR30246">
    <property type="entry name" value="2-KETO-3-DEOXY-6-PHOSPHOGLUCONATE ALDOLASE"/>
    <property type="match status" value="1"/>
</dbReference>
<dbReference type="Proteomes" id="UP000192756">
    <property type="component" value="Unassembled WGS sequence"/>
</dbReference>
<gene>
    <name evidence="6" type="ORF">SAMN04488524_3447</name>
</gene>
<keyword evidence="5" id="KW-0119">Carbohydrate metabolism</keyword>
<evidence type="ECO:0000256" key="4">
    <source>
        <dbReference type="ARBA" id="ARBA00023239"/>
    </source>
</evidence>
<dbReference type="GO" id="GO:0016829">
    <property type="term" value="F:lyase activity"/>
    <property type="evidence" value="ECO:0007669"/>
    <property type="project" value="UniProtKB-KW"/>
</dbReference>
<accession>A0A1W2D0T0</accession>
<evidence type="ECO:0000256" key="5">
    <source>
        <dbReference type="ARBA" id="ARBA00023277"/>
    </source>
</evidence>
<evidence type="ECO:0000256" key="1">
    <source>
        <dbReference type="ARBA" id="ARBA00004761"/>
    </source>
</evidence>
<protein>
    <submittedName>
        <fullName evidence="6">2-dehydro-3-deoxyphosphogluconate aldolase / (4S)-4-hydroxy-2-oxoglutarate aldolase</fullName>
    </submittedName>
</protein>
<evidence type="ECO:0000256" key="3">
    <source>
        <dbReference type="ARBA" id="ARBA00011233"/>
    </source>
</evidence>
<dbReference type="CDD" id="cd00452">
    <property type="entry name" value="KDPG_aldolase"/>
    <property type="match status" value="1"/>
</dbReference>
<keyword evidence="7" id="KW-1185">Reference proteome</keyword>
<comment type="similarity">
    <text evidence="2">Belongs to the KHG/KDPG aldolase family.</text>
</comment>